<evidence type="ECO:0000256" key="5">
    <source>
        <dbReference type="ARBA" id="ARBA00022989"/>
    </source>
</evidence>
<accession>S3DJQ1</accession>
<proteinExistence type="inferred from homology"/>
<feature type="compositionally biased region" description="Low complexity" evidence="8">
    <location>
        <begin position="325"/>
        <end position="350"/>
    </location>
</feature>
<dbReference type="RefSeq" id="XP_008080268.1">
    <property type="nucleotide sequence ID" value="XM_008082077.1"/>
</dbReference>
<dbReference type="eggNOG" id="ENOG502RAJJ">
    <property type="taxonomic scope" value="Eukaryota"/>
</dbReference>
<dbReference type="PANTHER" id="PTHR40021">
    <property type="entry name" value="DEFECT AT LOW TEMPERATURE PROTEIN 1"/>
    <property type="match status" value="1"/>
</dbReference>
<dbReference type="Proteomes" id="UP000016922">
    <property type="component" value="Unassembled WGS sequence"/>
</dbReference>
<sequence>MKKARAVHLLFRIFYASFFTVLNIALFALLLITPGDAIRQALSNKQLYNVFVVAGCYLLTVVLAILIYASRLYTNRTVLAAIPKTWIPIEKGEVNKKVRKMIVASLNRNAVIAWDARPRVEPQPTAVVSDPEKRDPVARSSDLEGYGTKKSGLLHKRTKDTEKEDHTVVIPPAQPVWGEISHKGWASPTSSDLPNLQFTTVILELPHLIEAKAVSLAPADPKSSAERVTPNFEAVQILQRPASMGLRDYISHLISINVISTPSVAAEFIDKYEYARFGTKALEEERFRDLMKQFAEILRGMVALSPAILLEFDEEPESDIDDDATSSPTPVTPRSRSIASSYRAISRSGSEGTIHTAPSRQLQTNRTTPTKSFGFTTAPATPRSKKRAISRTPSANSFAQSRRPYTNSSASNDSLRSTSQGSVIKLSMTNEEGRLPYTLNIPTS</sequence>
<evidence type="ECO:0000256" key="2">
    <source>
        <dbReference type="ARBA" id="ARBA00005550"/>
    </source>
</evidence>
<dbReference type="GO" id="GO:0016020">
    <property type="term" value="C:membrane"/>
    <property type="evidence" value="ECO:0007669"/>
    <property type="project" value="UniProtKB-SubCell"/>
</dbReference>
<evidence type="ECO:0000256" key="3">
    <source>
        <dbReference type="ARBA" id="ARBA00021353"/>
    </source>
</evidence>
<evidence type="ECO:0000313" key="9">
    <source>
        <dbReference type="EMBL" id="EPE32256.1"/>
    </source>
</evidence>
<dbReference type="HOGENOM" id="CLU_022833_2_0_1"/>
<feature type="transmembrane region" description="Helical" evidence="7">
    <location>
        <begin position="47"/>
        <end position="69"/>
    </location>
</feature>
<dbReference type="InterPro" id="IPR038869">
    <property type="entry name" value="DLT1"/>
</dbReference>
<comment type="similarity">
    <text evidence="2 7">Belongs to the DLT1 family.</text>
</comment>
<dbReference type="OMA" id="SHYEYAR"/>
<dbReference type="GeneID" id="19466442"/>
<feature type="compositionally biased region" description="Polar residues" evidence="8">
    <location>
        <begin position="391"/>
        <end position="430"/>
    </location>
</feature>
<keyword evidence="5 7" id="KW-1133">Transmembrane helix</keyword>
<protein>
    <recommendedName>
        <fullName evidence="3 7">Defect at low temperature protein 1</fullName>
    </recommendedName>
</protein>
<evidence type="ECO:0000256" key="6">
    <source>
        <dbReference type="ARBA" id="ARBA00023136"/>
    </source>
</evidence>
<feature type="transmembrane region" description="Helical" evidence="7">
    <location>
        <begin position="12"/>
        <end position="32"/>
    </location>
</feature>
<dbReference type="KEGG" id="glz:GLAREA_07389"/>
<feature type="compositionally biased region" description="Polar residues" evidence="8">
    <location>
        <begin position="351"/>
        <end position="379"/>
    </location>
</feature>
<feature type="region of interest" description="Disordered" evidence="8">
    <location>
        <begin position="123"/>
        <end position="142"/>
    </location>
</feature>
<dbReference type="PANTHER" id="PTHR40021:SF1">
    <property type="entry name" value="DEFECT AT LOW TEMPERATURE PROTEIN 1"/>
    <property type="match status" value="1"/>
</dbReference>
<evidence type="ECO:0000256" key="7">
    <source>
        <dbReference type="RuleBase" id="RU367100"/>
    </source>
</evidence>
<keyword evidence="4 7" id="KW-0812">Transmembrane</keyword>
<evidence type="ECO:0000256" key="4">
    <source>
        <dbReference type="ARBA" id="ARBA00022692"/>
    </source>
</evidence>
<evidence type="ECO:0000256" key="1">
    <source>
        <dbReference type="ARBA" id="ARBA00002489"/>
    </source>
</evidence>
<keyword evidence="10" id="KW-1185">Reference proteome</keyword>
<evidence type="ECO:0000256" key="8">
    <source>
        <dbReference type="SAM" id="MobiDB-lite"/>
    </source>
</evidence>
<dbReference type="AlphaFoldDB" id="S3DJQ1"/>
<keyword evidence="6 7" id="KW-0472">Membrane</keyword>
<feature type="region of interest" description="Disordered" evidence="8">
    <location>
        <begin position="316"/>
        <end position="444"/>
    </location>
</feature>
<name>S3DJQ1_GLAL2</name>
<comment type="function">
    <text evidence="1 7">Required for growth under high-pressure and low-temperature conditions.</text>
</comment>
<organism evidence="9 10">
    <name type="scientific">Glarea lozoyensis (strain ATCC 20868 / MF5171)</name>
    <dbReference type="NCBI Taxonomy" id="1116229"/>
    <lineage>
        <taxon>Eukaryota</taxon>
        <taxon>Fungi</taxon>
        <taxon>Dikarya</taxon>
        <taxon>Ascomycota</taxon>
        <taxon>Pezizomycotina</taxon>
        <taxon>Leotiomycetes</taxon>
        <taxon>Helotiales</taxon>
        <taxon>Helotiaceae</taxon>
        <taxon>Glarea</taxon>
    </lineage>
</organism>
<dbReference type="EMBL" id="KE145359">
    <property type="protein sequence ID" value="EPE32256.1"/>
    <property type="molecule type" value="Genomic_DNA"/>
</dbReference>
<comment type="subcellular location">
    <subcellularLocation>
        <location evidence="7">Membrane</location>
        <topology evidence="7">Multi-pass membrane protein</topology>
    </subcellularLocation>
</comment>
<evidence type="ECO:0000313" key="10">
    <source>
        <dbReference type="Proteomes" id="UP000016922"/>
    </source>
</evidence>
<gene>
    <name evidence="7" type="primary">DLT1</name>
    <name evidence="9" type="ORF">GLAREA_07389</name>
</gene>
<dbReference type="OrthoDB" id="4096362at2759"/>
<reference evidence="9 10" key="1">
    <citation type="journal article" date="2013" name="BMC Genomics">
        <title>Genomics-driven discovery of the pneumocandin biosynthetic gene cluster in the fungus Glarea lozoyensis.</title>
        <authorList>
            <person name="Chen L."/>
            <person name="Yue Q."/>
            <person name="Zhang X."/>
            <person name="Xiang M."/>
            <person name="Wang C."/>
            <person name="Li S."/>
            <person name="Che Y."/>
            <person name="Ortiz-Lopez F.J."/>
            <person name="Bills G.F."/>
            <person name="Liu X."/>
            <person name="An Z."/>
        </authorList>
    </citation>
    <scope>NUCLEOTIDE SEQUENCE [LARGE SCALE GENOMIC DNA]</scope>
    <source>
        <strain evidence="10">ATCC 20868 / MF5171</strain>
    </source>
</reference>